<keyword evidence="2" id="KW-0378">Hydrolase</keyword>
<dbReference type="PRINTS" id="PR00111">
    <property type="entry name" value="ABHYDROLASE"/>
</dbReference>
<dbReference type="InterPro" id="IPR029058">
    <property type="entry name" value="AB_hydrolase_fold"/>
</dbReference>
<keyword evidence="3" id="KW-1185">Reference proteome</keyword>
<dbReference type="Gene3D" id="3.40.50.1820">
    <property type="entry name" value="alpha/beta hydrolase"/>
    <property type="match status" value="1"/>
</dbReference>
<organism evidence="2 3">
    <name type="scientific">Collibacillus ludicampi</name>
    <dbReference type="NCBI Taxonomy" id="2771369"/>
    <lineage>
        <taxon>Bacteria</taxon>
        <taxon>Bacillati</taxon>
        <taxon>Bacillota</taxon>
        <taxon>Bacilli</taxon>
        <taxon>Bacillales</taxon>
        <taxon>Alicyclobacillaceae</taxon>
        <taxon>Collibacillus</taxon>
    </lineage>
</organism>
<sequence>MRDECIDVLPSDARWQHAKGPGAHGIQLHYVRQGTGTKVLLLHGWPGFWYDWRRVIPTLSANADVIAPDFRGFGNSDKPDVPPTEGYTPEVLAEDILTLLNHLEINKVILVAHDIGATVAQRIARKAPNRVESLVLCNPPYPGIGERRYQPSAQREFWYQHLHNLPLAEKLIGYNRDTVRLYLAHFYDHWVGRKEAIRPHEFEAIVDMYAKPGAIKGSISYYQARNAARSAESTSMSADSKIIHPTFVLWGEADPVIPSLWSDRLGEYFERFTLRVLPGIGHFVPIEAPRETLEAIFAALNQR</sequence>
<name>A0AAV4LEU0_9BACL</name>
<dbReference type="GO" id="GO:0046464">
    <property type="term" value="P:acylglycerol catabolic process"/>
    <property type="evidence" value="ECO:0007669"/>
    <property type="project" value="TreeGrafter"/>
</dbReference>
<feature type="domain" description="AB hydrolase-1" evidence="1">
    <location>
        <begin position="39"/>
        <end position="289"/>
    </location>
</feature>
<dbReference type="InterPro" id="IPR000073">
    <property type="entry name" value="AB_hydrolase_1"/>
</dbReference>
<accession>A0AAV4LEU0</accession>
<dbReference type="InterPro" id="IPR050266">
    <property type="entry name" value="AB_hydrolase_sf"/>
</dbReference>
<dbReference type="PANTHER" id="PTHR43798:SF33">
    <property type="entry name" value="HYDROLASE, PUTATIVE (AFU_ORTHOLOGUE AFUA_2G14860)-RELATED"/>
    <property type="match status" value="1"/>
</dbReference>
<dbReference type="PRINTS" id="PR00412">
    <property type="entry name" value="EPOXHYDRLASE"/>
</dbReference>
<dbReference type="InterPro" id="IPR000639">
    <property type="entry name" value="Epox_hydrolase-like"/>
</dbReference>
<evidence type="ECO:0000313" key="2">
    <source>
        <dbReference type="EMBL" id="GIM46189.1"/>
    </source>
</evidence>
<comment type="caution">
    <text evidence="2">The sequence shown here is derived from an EMBL/GenBank/DDBJ whole genome shotgun (WGS) entry which is preliminary data.</text>
</comment>
<dbReference type="GO" id="GO:0047372">
    <property type="term" value="F:monoacylglycerol lipase activity"/>
    <property type="evidence" value="ECO:0007669"/>
    <property type="project" value="TreeGrafter"/>
</dbReference>
<dbReference type="Proteomes" id="UP001057291">
    <property type="component" value="Unassembled WGS sequence"/>
</dbReference>
<evidence type="ECO:0000313" key="3">
    <source>
        <dbReference type="Proteomes" id="UP001057291"/>
    </source>
</evidence>
<protein>
    <submittedName>
        <fullName evidence="2">Hydrolase</fullName>
    </submittedName>
</protein>
<dbReference type="SUPFAM" id="SSF53474">
    <property type="entry name" value="alpha/beta-Hydrolases"/>
    <property type="match status" value="1"/>
</dbReference>
<dbReference type="RefSeq" id="WP_282199319.1">
    <property type="nucleotide sequence ID" value="NZ_BOQE01000001.1"/>
</dbReference>
<gene>
    <name evidence="2" type="ORF">DNHGIG_17380</name>
</gene>
<dbReference type="GO" id="GO:0016020">
    <property type="term" value="C:membrane"/>
    <property type="evidence" value="ECO:0007669"/>
    <property type="project" value="TreeGrafter"/>
</dbReference>
<evidence type="ECO:0000259" key="1">
    <source>
        <dbReference type="Pfam" id="PF00561"/>
    </source>
</evidence>
<proteinExistence type="predicted"/>
<dbReference type="Pfam" id="PF00561">
    <property type="entry name" value="Abhydrolase_1"/>
    <property type="match status" value="1"/>
</dbReference>
<reference evidence="2" key="1">
    <citation type="journal article" date="2023" name="Int. J. Syst. Evol. Microbiol.">
        <title>Collibacillus ludicampi gen. nov., sp. nov., a new soil bacterium of the family Alicyclobacillaceae.</title>
        <authorList>
            <person name="Jojima T."/>
            <person name="Ioku Y."/>
            <person name="Fukuta Y."/>
            <person name="Shirasaka N."/>
            <person name="Matsumura Y."/>
            <person name="Mori M."/>
        </authorList>
    </citation>
    <scope>NUCLEOTIDE SEQUENCE</scope>
    <source>
        <strain evidence="2">TP075</strain>
    </source>
</reference>
<dbReference type="EMBL" id="BOQE01000001">
    <property type="protein sequence ID" value="GIM46189.1"/>
    <property type="molecule type" value="Genomic_DNA"/>
</dbReference>
<dbReference type="PANTHER" id="PTHR43798">
    <property type="entry name" value="MONOACYLGLYCEROL LIPASE"/>
    <property type="match status" value="1"/>
</dbReference>
<dbReference type="AlphaFoldDB" id="A0AAV4LEU0"/>